<dbReference type="WBParaSite" id="L893_g619.t1">
    <property type="protein sequence ID" value="L893_g619.t1"/>
    <property type="gene ID" value="L893_g619"/>
</dbReference>
<accession>A0A1I8AJB6</accession>
<feature type="signal peptide" evidence="1">
    <location>
        <begin position="1"/>
        <end position="17"/>
    </location>
</feature>
<keyword evidence="2" id="KW-1185">Reference proteome</keyword>
<proteinExistence type="predicted"/>
<feature type="chain" id="PRO_5009314752" evidence="1">
    <location>
        <begin position="18"/>
        <end position="176"/>
    </location>
</feature>
<sequence>MIAFIAVLALMVSASQAQYTLGSYGYYYVSQFFTLNEIQKIENVIAQQACSGATVEQIFDNALNTITQNIGANTAWRALTLANKLQHDLGNEFSAVQSAVRTSAQNTLTPVLNDLVRYCGYGADTVVSQGSAYANTQFVQSMFNQLYQAVAGVSGHAWTVTRNDLNDVVYFSSYGY</sequence>
<dbReference type="Proteomes" id="UP000095287">
    <property type="component" value="Unplaced"/>
</dbReference>
<evidence type="ECO:0000256" key="1">
    <source>
        <dbReference type="SAM" id="SignalP"/>
    </source>
</evidence>
<name>A0A1I8AJB6_9BILA</name>
<keyword evidence="1" id="KW-0732">Signal</keyword>
<dbReference type="AlphaFoldDB" id="A0A1I8AJB6"/>
<organism evidence="2 3">
    <name type="scientific">Steinernema glaseri</name>
    <dbReference type="NCBI Taxonomy" id="37863"/>
    <lineage>
        <taxon>Eukaryota</taxon>
        <taxon>Metazoa</taxon>
        <taxon>Ecdysozoa</taxon>
        <taxon>Nematoda</taxon>
        <taxon>Chromadorea</taxon>
        <taxon>Rhabditida</taxon>
        <taxon>Tylenchina</taxon>
        <taxon>Panagrolaimomorpha</taxon>
        <taxon>Strongyloidoidea</taxon>
        <taxon>Steinernematidae</taxon>
        <taxon>Steinernema</taxon>
    </lineage>
</organism>
<protein>
    <submittedName>
        <fullName evidence="3">SCP domain-containing protein</fullName>
    </submittedName>
</protein>
<reference evidence="3" key="1">
    <citation type="submission" date="2016-11" db="UniProtKB">
        <authorList>
            <consortium name="WormBaseParasite"/>
        </authorList>
    </citation>
    <scope>IDENTIFICATION</scope>
</reference>
<evidence type="ECO:0000313" key="3">
    <source>
        <dbReference type="WBParaSite" id="L893_g619.t1"/>
    </source>
</evidence>
<evidence type="ECO:0000313" key="2">
    <source>
        <dbReference type="Proteomes" id="UP000095287"/>
    </source>
</evidence>